<feature type="compositionally biased region" description="Basic and acidic residues" evidence="1">
    <location>
        <begin position="106"/>
        <end position="131"/>
    </location>
</feature>
<keyword evidence="3" id="KW-1185">Reference proteome</keyword>
<evidence type="ECO:0000256" key="1">
    <source>
        <dbReference type="SAM" id="MobiDB-lite"/>
    </source>
</evidence>
<comment type="caution">
    <text evidence="2">The sequence shown here is derived from an EMBL/GenBank/DDBJ whole genome shotgun (WGS) entry which is preliminary data.</text>
</comment>
<feature type="region of interest" description="Disordered" evidence="1">
    <location>
        <begin position="288"/>
        <end position="321"/>
    </location>
</feature>
<reference evidence="2" key="1">
    <citation type="submission" date="2023-03" db="EMBL/GenBank/DDBJ databases">
        <title>Complete genome of Cladonia borealis.</title>
        <authorList>
            <person name="Park H."/>
        </authorList>
    </citation>
    <scope>NUCLEOTIDE SEQUENCE</scope>
    <source>
        <strain evidence="2">ANT050790</strain>
    </source>
</reference>
<feature type="region of interest" description="Disordered" evidence="1">
    <location>
        <begin position="99"/>
        <end position="218"/>
    </location>
</feature>
<protein>
    <submittedName>
        <fullName evidence="2">Uncharacterized protein</fullName>
    </submittedName>
</protein>
<sequence>MAAPRVALAGQSIPGYARTAGRAVHVKIHPRPRNLSESREILRVLQQYGEVAMYKHLKHEPNLRAENTALAIYQDDESAERLINASPLWFELGKLEGSSHLSDYTSTKEQEEKQAEAERTENEDRPLTREMPEDEAQEEFEEVRRPHTQRMTVEETFEALKAFTKGRTVPDPEATQIPTTTPKPTKPFTPNPTPSNPSPTSLPFPPSSSYMQPPKPEAPREFHLTITRSVLNHHAYVQRQHYYGPFNLAWRSFMAEDLKGRVPVEGMRDCELGRPERVLRVRLERWEKEREAGGKGRGGLREIWERGQKARGEAGREKGGV</sequence>
<name>A0AA39QUX1_9LECA</name>
<evidence type="ECO:0000313" key="3">
    <source>
        <dbReference type="Proteomes" id="UP001166286"/>
    </source>
</evidence>
<feature type="compositionally biased region" description="Pro residues" evidence="1">
    <location>
        <begin position="184"/>
        <end position="206"/>
    </location>
</feature>
<gene>
    <name evidence="2" type="ORF">JMJ35_008247</name>
</gene>
<dbReference type="EMBL" id="JAFEKC020000019">
    <property type="protein sequence ID" value="KAK0508876.1"/>
    <property type="molecule type" value="Genomic_DNA"/>
</dbReference>
<accession>A0AA39QUX1</accession>
<dbReference type="AlphaFoldDB" id="A0AA39QUX1"/>
<organism evidence="2 3">
    <name type="scientific">Cladonia borealis</name>
    <dbReference type="NCBI Taxonomy" id="184061"/>
    <lineage>
        <taxon>Eukaryota</taxon>
        <taxon>Fungi</taxon>
        <taxon>Dikarya</taxon>
        <taxon>Ascomycota</taxon>
        <taxon>Pezizomycotina</taxon>
        <taxon>Lecanoromycetes</taxon>
        <taxon>OSLEUM clade</taxon>
        <taxon>Lecanoromycetidae</taxon>
        <taxon>Lecanorales</taxon>
        <taxon>Lecanorineae</taxon>
        <taxon>Cladoniaceae</taxon>
        <taxon>Cladonia</taxon>
    </lineage>
</organism>
<evidence type="ECO:0000313" key="2">
    <source>
        <dbReference type="EMBL" id="KAK0508876.1"/>
    </source>
</evidence>
<proteinExistence type="predicted"/>
<dbReference type="Proteomes" id="UP001166286">
    <property type="component" value="Unassembled WGS sequence"/>
</dbReference>
<feature type="compositionally biased region" description="Acidic residues" evidence="1">
    <location>
        <begin position="132"/>
        <end position="141"/>
    </location>
</feature>